<evidence type="ECO:0000313" key="4">
    <source>
        <dbReference type="EMBL" id="CAH1732341.1"/>
    </source>
</evidence>
<name>A0A9P0NJY4_APHGO</name>
<feature type="compositionally biased region" description="Polar residues" evidence="3">
    <location>
        <begin position="80"/>
        <end position="101"/>
    </location>
</feature>
<keyword evidence="5" id="KW-1185">Reference proteome</keyword>
<reference evidence="4" key="2">
    <citation type="submission" date="2022-10" db="EMBL/GenBank/DDBJ databases">
        <authorList>
            <consortium name="ENA_rothamsted_submissions"/>
            <consortium name="culmorum"/>
            <person name="King R."/>
        </authorList>
    </citation>
    <scope>NUCLEOTIDE SEQUENCE</scope>
</reference>
<dbReference type="GO" id="GO:0005634">
    <property type="term" value="C:nucleus"/>
    <property type="evidence" value="ECO:0007669"/>
    <property type="project" value="UniProtKB-SubCell"/>
</dbReference>
<dbReference type="EMBL" id="OU899036">
    <property type="protein sequence ID" value="CAH1732341.1"/>
    <property type="molecule type" value="Genomic_DNA"/>
</dbReference>
<gene>
    <name evidence="4" type="ORF">APHIGO_LOCUS8849</name>
</gene>
<dbReference type="InterPro" id="IPR029071">
    <property type="entry name" value="Ubiquitin-like_domsf"/>
</dbReference>
<dbReference type="GO" id="GO:0045944">
    <property type="term" value="P:positive regulation of transcription by RNA polymerase II"/>
    <property type="evidence" value="ECO:0007669"/>
    <property type="project" value="TreeGrafter"/>
</dbReference>
<reference evidence="4" key="1">
    <citation type="submission" date="2022-02" db="EMBL/GenBank/DDBJ databases">
        <authorList>
            <person name="King R."/>
        </authorList>
    </citation>
    <scope>NUCLEOTIDE SEQUENCE</scope>
</reference>
<feature type="compositionally biased region" description="Polar residues" evidence="3">
    <location>
        <begin position="111"/>
        <end position="129"/>
    </location>
</feature>
<dbReference type="Gene3D" id="3.10.20.90">
    <property type="entry name" value="Phosphatidylinositol 3-kinase Catalytic Subunit, Chain A, domain 1"/>
    <property type="match status" value="2"/>
</dbReference>
<dbReference type="CDD" id="cd01763">
    <property type="entry name" value="Ubl_SUMO_like"/>
    <property type="match status" value="1"/>
</dbReference>
<protein>
    <recommendedName>
        <fullName evidence="6">Rad60/SUMO-like domain-containing protein</fullName>
    </recommendedName>
</protein>
<dbReference type="AlphaFoldDB" id="A0A9P0NJY4"/>
<keyword evidence="2" id="KW-0539">Nucleus</keyword>
<dbReference type="SUPFAM" id="SSF54236">
    <property type="entry name" value="Ubiquitin-like"/>
    <property type="match status" value="2"/>
</dbReference>
<dbReference type="PANTHER" id="PTHR47187:SF1">
    <property type="entry name" value="NFATC2-INTERACTING PROTEIN"/>
    <property type="match status" value="1"/>
</dbReference>
<evidence type="ECO:0000313" key="5">
    <source>
        <dbReference type="Proteomes" id="UP001154329"/>
    </source>
</evidence>
<evidence type="ECO:0000256" key="3">
    <source>
        <dbReference type="SAM" id="MobiDB-lite"/>
    </source>
</evidence>
<comment type="subcellular location">
    <subcellularLocation>
        <location evidence="1">Nucleus</location>
    </subcellularLocation>
</comment>
<evidence type="ECO:0000256" key="1">
    <source>
        <dbReference type="ARBA" id="ARBA00004123"/>
    </source>
</evidence>
<dbReference type="InterPro" id="IPR052324">
    <property type="entry name" value="NFATC2-Int_DNA_Repair"/>
</dbReference>
<sequence>MVSNKNIMDLSDEEDDNPYDFVAQYRKLEMERKNKINESPVDCEEVIIISSTSSQTEIVVDAKQDSLPSYNLRSKRTKKSTNSDVNTDLNLTASTSNQSKPQRNRQRSKSSDVNTDLNLTASTSDQSKPQRNRQRSKRNKEPENENGSVICIGDFYDGYNMPPPKIMTEKSNDNKLEDVENIMSNWKKRQIEEAELEDALAQANRIMNVKVYWRKMRTHCFPLRMHQSISSIYEHFAKLEDIDLSHVRLDLHNKLLSPKDTPNSINYKIIDFIDGDIEFYKSPYDTPDVPEVEEEPQDEMVQFHVKQKDVKRPITIELKKTDKMLIMYIKLKELLGFDIDSFTLEFDGDKVKFMDTMKSLDLEGDECFELFQKN</sequence>
<dbReference type="Proteomes" id="UP001154329">
    <property type="component" value="Chromosome 3"/>
</dbReference>
<evidence type="ECO:0000256" key="2">
    <source>
        <dbReference type="ARBA" id="ARBA00023242"/>
    </source>
</evidence>
<evidence type="ECO:0008006" key="6">
    <source>
        <dbReference type="Google" id="ProtNLM"/>
    </source>
</evidence>
<feature type="region of interest" description="Disordered" evidence="3">
    <location>
        <begin position="71"/>
        <end position="149"/>
    </location>
</feature>
<accession>A0A9P0NJY4</accession>
<proteinExistence type="predicted"/>
<dbReference type="PANTHER" id="PTHR47187">
    <property type="entry name" value="NFATC2-INTERACTING PROTEIN"/>
    <property type="match status" value="1"/>
</dbReference>
<organism evidence="4 5">
    <name type="scientific">Aphis gossypii</name>
    <name type="common">Cotton aphid</name>
    <dbReference type="NCBI Taxonomy" id="80765"/>
    <lineage>
        <taxon>Eukaryota</taxon>
        <taxon>Metazoa</taxon>
        <taxon>Ecdysozoa</taxon>
        <taxon>Arthropoda</taxon>
        <taxon>Hexapoda</taxon>
        <taxon>Insecta</taxon>
        <taxon>Pterygota</taxon>
        <taxon>Neoptera</taxon>
        <taxon>Paraneoptera</taxon>
        <taxon>Hemiptera</taxon>
        <taxon>Sternorrhyncha</taxon>
        <taxon>Aphidomorpha</taxon>
        <taxon>Aphidoidea</taxon>
        <taxon>Aphididae</taxon>
        <taxon>Aphidini</taxon>
        <taxon>Aphis</taxon>
        <taxon>Aphis</taxon>
    </lineage>
</organism>